<keyword evidence="4 7" id="KW-1133">Transmembrane helix</keyword>
<feature type="domain" description="MacB-like periplasmic core" evidence="9">
    <location>
        <begin position="25"/>
        <end position="230"/>
    </location>
</feature>
<dbReference type="AlphaFoldDB" id="A0ABD5XD17"/>
<comment type="subcellular location">
    <subcellularLocation>
        <location evidence="1">Cell membrane</location>
        <topology evidence="1">Multi-pass membrane protein</topology>
    </subcellularLocation>
</comment>
<dbReference type="Pfam" id="PF02687">
    <property type="entry name" value="FtsX"/>
    <property type="match status" value="1"/>
</dbReference>
<evidence type="ECO:0000313" key="10">
    <source>
        <dbReference type="EMBL" id="MFC7127444.1"/>
    </source>
</evidence>
<feature type="transmembrane region" description="Helical" evidence="7">
    <location>
        <begin position="265"/>
        <end position="286"/>
    </location>
</feature>
<evidence type="ECO:0000256" key="7">
    <source>
        <dbReference type="SAM" id="Phobius"/>
    </source>
</evidence>
<feature type="domain" description="ABC3 transporter permease C-terminal" evidence="8">
    <location>
        <begin position="269"/>
        <end position="383"/>
    </location>
</feature>
<dbReference type="InterPro" id="IPR003838">
    <property type="entry name" value="ABC3_permease_C"/>
</dbReference>
<evidence type="ECO:0000256" key="6">
    <source>
        <dbReference type="ARBA" id="ARBA00038076"/>
    </source>
</evidence>
<sequence length="391" mass="42449">MSFLRRYFPRTYLARRNLRRAKVRTALAILTVAIGVVAIGGLGIFGLSFEASQQENLGDLGNEVRIESPQQFFSGKDAPELDERSLADIREIAGDAKMTVVRQGETATRSGSTDEIQIPSRAMGVTNPQLTYDVVEGEIPDNWNSGALVDQRTARYDELEVGDPVTVGGRLQRIVALIESPEGFSSLENTGGSALLPIELVEPARQPYSGVIIYAENAIEADEIAKELERELNGPLRKDQDKFTVENKKKEAETIEQQLTSTNRFLLGVGAIALLVAGVSIINVQLMSARERREEIGVLRAVGYGRLDILAIMMIETVFMGLLAAIVGVSLAVGAGAIINDALLGDPMAFQPNSWRYLAGAFGFGVFICILAGILPAWKASRERPADALRS</sequence>
<dbReference type="PANTHER" id="PTHR30572">
    <property type="entry name" value="MEMBRANE COMPONENT OF TRANSPORTER-RELATED"/>
    <property type="match status" value="1"/>
</dbReference>
<reference evidence="10 11" key="1">
    <citation type="journal article" date="2014" name="Int. J. Syst. Evol. Microbiol.">
        <title>Complete genome sequence of Corynebacterium casei LMG S-19264T (=DSM 44701T), isolated from a smear-ripened cheese.</title>
        <authorList>
            <consortium name="US DOE Joint Genome Institute (JGI-PGF)"/>
            <person name="Walter F."/>
            <person name="Albersmeier A."/>
            <person name="Kalinowski J."/>
            <person name="Ruckert C."/>
        </authorList>
    </citation>
    <scope>NUCLEOTIDE SEQUENCE [LARGE SCALE GENOMIC DNA]</scope>
    <source>
        <strain evidence="10 11">CGMCC 4.7215</strain>
    </source>
</reference>
<evidence type="ECO:0000313" key="11">
    <source>
        <dbReference type="Proteomes" id="UP001596414"/>
    </source>
</evidence>
<dbReference type="Proteomes" id="UP001596414">
    <property type="component" value="Unassembled WGS sequence"/>
</dbReference>
<evidence type="ECO:0000256" key="4">
    <source>
        <dbReference type="ARBA" id="ARBA00022989"/>
    </source>
</evidence>
<evidence type="ECO:0000256" key="1">
    <source>
        <dbReference type="ARBA" id="ARBA00004651"/>
    </source>
</evidence>
<dbReference type="Pfam" id="PF12704">
    <property type="entry name" value="MacB_PCD"/>
    <property type="match status" value="1"/>
</dbReference>
<dbReference type="InterPro" id="IPR025857">
    <property type="entry name" value="MacB_PCD"/>
</dbReference>
<dbReference type="GO" id="GO:0005886">
    <property type="term" value="C:plasma membrane"/>
    <property type="evidence" value="ECO:0007669"/>
    <property type="project" value="UniProtKB-SubCell"/>
</dbReference>
<organism evidence="10 11">
    <name type="scientific">Halovenus rubra</name>
    <dbReference type="NCBI Taxonomy" id="869890"/>
    <lineage>
        <taxon>Archaea</taxon>
        <taxon>Methanobacteriati</taxon>
        <taxon>Methanobacteriota</taxon>
        <taxon>Stenosarchaea group</taxon>
        <taxon>Halobacteria</taxon>
        <taxon>Halobacteriales</taxon>
        <taxon>Haloarculaceae</taxon>
        <taxon>Halovenus</taxon>
    </lineage>
</organism>
<protein>
    <submittedName>
        <fullName evidence="10">ABC transporter permease</fullName>
    </submittedName>
</protein>
<keyword evidence="2" id="KW-1003">Cell membrane</keyword>
<accession>A0ABD5XD17</accession>
<comment type="caution">
    <text evidence="10">The sequence shown here is derived from an EMBL/GenBank/DDBJ whole genome shotgun (WGS) entry which is preliminary data.</text>
</comment>
<dbReference type="PANTHER" id="PTHR30572:SF4">
    <property type="entry name" value="ABC TRANSPORTER PERMEASE YTRF"/>
    <property type="match status" value="1"/>
</dbReference>
<evidence type="ECO:0000256" key="2">
    <source>
        <dbReference type="ARBA" id="ARBA00022475"/>
    </source>
</evidence>
<feature type="transmembrane region" description="Helical" evidence="7">
    <location>
        <begin position="355"/>
        <end position="375"/>
    </location>
</feature>
<proteinExistence type="inferred from homology"/>
<name>A0ABD5XD17_9EURY</name>
<feature type="transmembrane region" description="Helical" evidence="7">
    <location>
        <begin position="307"/>
        <end position="335"/>
    </location>
</feature>
<evidence type="ECO:0000259" key="8">
    <source>
        <dbReference type="Pfam" id="PF02687"/>
    </source>
</evidence>
<comment type="similarity">
    <text evidence="6">Belongs to the ABC-4 integral membrane protein family.</text>
</comment>
<feature type="transmembrane region" description="Helical" evidence="7">
    <location>
        <begin position="25"/>
        <end position="47"/>
    </location>
</feature>
<gene>
    <name evidence="10" type="ORF">ACFQJ7_15705</name>
</gene>
<dbReference type="RefSeq" id="WP_267637916.1">
    <property type="nucleotide sequence ID" value="NZ_JAODIY010000011.1"/>
</dbReference>
<dbReference type="EMBL" id="JBHSZQ010000050">
    <property type="protein sequence ID" value="MFC7127444.1"/>
    <property type="molecule type" value="Genomic_DNA"/>
</dbReference>
<evidence type="ECO:0000259" key="9">
    <source>
        <dbReference type="Pfam" id="PF12704"/>
    </source>
</evidence>
<evidence type="ECO:0000256" key="3">
    <source>
        <dbReference type="ARBA" id="ARBA00022692"/>
    </source>
</evidence>
<evidence type="ECO:0000256" key="5">
    <source>
        <dbReference type="ARBA" id="ARBA00023136"/>
    </source>
</evidence>
<keyword evidence="5 7" id="KW-0472">Membrane</keyword>
<dbReference type="InterPro" id="IPR050250">
    <property type="entry name" value="Macrolide_Exporter_MacB"/>
</dbReference>
<keyword evidence="3 7" id="KW-0812">Transmembrane</keyword>